<gene>
    <name evidence="2" type="ORF">GCM10010977_22270</name>
</gene>
<organism evidence="2 3">
    <name type="scientific">Citricoccus zhacaiensis</name>
    <dbReference type="NCBI Taxonomy" id="489142"/>
    <lineage>
        <taxon>Bacteria</taxon>
        <taxon>Bacillati</taxon>
        <taxon>Actinomycetota</taxon>
        <taxon>Actinomycetes</taxon>
        <taxon>Micrococcales</taxon>
        <taxon>Micrococcaceae</taxon>
        <taxon>Citricoccus</taxon>
    </lineage>
</organism>
<reference evidence="3" key="1">
    <citation type="journal article" date="2019" name="Int. J. Syst. Evol. Microbiol.">
        <title>The Global Catalogue of Microorganisms (GCM) 10K type strain sequencing project: providing services to taxonomists for standard genome sequencing and annotation.</title>
        <authorList>
            <consortium name="The Broad Institute Genomics Platform"/>
            <consortium name="The Broad Institute Genome Sequencing Center for Infectious Disease"/>
            <person name="Wu L."/>
            <person name="Ma J."/>
        </authorList>
    </citation>
    <scope>NUCLEOTIDE SEQUENCE [LARGE SCALE GENOMIC DNA]</scope>
    <source>
        <strain evidence="3">CGMCC 1.7064</strain>
    </source>
</reference>
<dbReference type="Proteomes" id="UP000642509">
    <property type="component" value="Unassembled WGS sequence"/>
</dbReference>
<feature type="region of interest" description="Disordered" evidence="1">
    <location>
        <begin position="1"/>
        <end position="30"/>
    </location>
</feature>
<evidence type="ECO:0000313" key="3">
    <source>
        <dbReference type="Proteomes" id="UP000642509"/>
    </source>
</evidence>
<protein>
    <submittedName>
        <fullName evidence="2">Uncharacterized protein</fullName>
    </submittedName>
</protein>
<proteinExistence type="predicted"/>
<keyword evidence="3" id="KW-1185">Reference proteome</keyword>
<comment type="caution">
    <text evidence="2">The sequence shown here is derived from an EMBL/GenBank/DDBJ whole genome shotgun (WGS) entry which is preliminary data.</text>
</comment>
<evidence type="ECO:0000313" key="2">
    <source>
        <dbReference type="EMBL" id="GGO46703.1"/>
    </source>
</evidence>
<name>A0ABQ2M486_9MICC</name>
<dbReference type="EMBL" id="BMLQ01000006">
    <property type="protein sequence ID" value="GGO46703.1"/>
    <property type="molecule type" value="Genomic_DNA"/>
</dbReference>
<sequence>MVTRPVNRASRLRGRRETIAPPAGLPAVAAPDDAPRRVSVEVLGAGLVTGAVGARFGAADASVLVADVGSLVSASCSGPLGTAEE</sequence>
<accession>A0ABQ2M486</accession>
<feature type="compositionally biased region" description="Low complexity" evidence="1">
    <location>
        <begin position="20"/>
        <end position="30"/>
    </location>
</feature>
<evidence type="ECO:0000256" key="1">
    <source>
        <dbReference type="SAM" id="MobiDB-lite"/>
    </source>
</evidence>